<feature type="transmembrane region" description="Helical" evidence="6">
    <location>
        <begin position="7"/>
        <end position="33"/>
    </location>
</feature>
<organism evidence="8">
    <name type="scientific">marine sediment metagenome</name>
    <dbReference type="NCBI Taxonomy" id="412755"/>
    <lineage>
        <taxon>unclassified sequences</taxon>
        <taxon>metagenomes</taxon>
        <taxon>ecological metagenomes</taxon>
    </lineage>
</organism>
<accession>A0A0F9NPR7</accession>
<dbReference type="Pfam" id="PF13727">
    <property type="entry name" value="CoA_binding_3"/>
    <property type="match status" value="1"/>
</dbReference>
<dbReference type="GO" id="GO:0000271">
    <property type="term" value="P:polysaccharide biosynthetic process"/>
    <property type="evidence" value="ECO:0007669"/>
    <property type="project" value="InterPro"/>
</dbReference>
<reference evidence="8" key="1">
    <citation type="journal article" date="2015" name="Nature">
        <title>Complex archaea that bridge the gap between prokaryotes and eukaryotes.</title>
        <authorList>
            <person name="Spang A."/>
            <person name="Saw J.H."/>
            <person name="Jorgensen S.L."/>
            <person name="Zaremba-Niedzwiedzka K."/>
            <person name="Martijn J."/>
            <person name="Lind A.E."/>
            <person name="van Eijk R."/>
            <person name="Schleper C."/>
            <person name="Guy L."/>
            <person name="Ettema T.J."/>
        </authorList>
    </citation>
    <scope>NUCLEOTIDE SEQUENCE</scope>
</reference>
<evidence type="ECO:0000256" key="6">
    <source>
        <dbReference type="SAM" id="Phobius"/>
    </source>
</evidence>
<feature type="transmembrane region" description="Helical" evidence="6">
    <location>
        <begin position="53"/>
        <end position="71"/>
    </location>
</feature>
<keyword evidence="2" id="KW-0808">Transferase</keyword>
<dbReference type="Gene3D" id="3.40.50.720">
    <property type="entry name" value="NAD(P)-binding Rossmann-like Domain"/>
    <property type="match status" value="1"/>
</dbReference>
<comment type="subcellular location">
    <subcellularLocation>
        <location evidence="1">Membrane</location>
        <topology evidence="1">Multi-pass membrane protein</topology>
    </subcellularLocation>
</comment>
<evidence type="ECO:0000256" key="2">
    <source>
        <dbReference type="ARBA" id="ARBA00022679"/>
    </source>
</evidence>
<dbReference type="NCBIfam" id="TIGR03025">
    <property type="entry name" value="EPS_sugtrans"/>
    <property type="match status" value="1"/>
</dbReference>
<dbReference type="PANTHER" id="PTHR30576">
    <property type="entry name" value="COLANIC BIOSYNTHESIS UDP-GLUCOSE LIPID CARRIER TRANSFERASE"/>
    <property type="match status" value="1"/>
</dbReference>
<dbReference type="NCBIfam" id="TIGR03022">
    <property type="entry name" value="WbaP_sugtrans"/>
    <property type="match status" value="1"/>
</dbReference>
<feature type="domain" description="Bacterial sugar transferase" evidence="7">
    <location>
        <begin position="281"/>
        <end position="473"/>
    </location>
</feature>
<evidence type="ECO:0000259" key="7">
    <source>
        <dbReference type="Pfam" id="PF02397"/>
    </source>
</evidence>
<gene>
    <name evidence="8" type="ORF">LCGC14_1234690</name>
</gene>
<comment type="caution">
    <text evidence="8">The sequence shown here is derived from an EMBL/GenBank/DDBJ whole genome shotgun (WGS) entry which is preliminary data.</text>
</comment>
<evidence type="ECO:0000256" key="3">
    <source>
        <dbReference type="ARBA" id="ARBA00022692"/>
    </source>
</evidence>
<dbReference type="GO" id="GO:0016780">
    <property type="term" value="F:phosphotransferase activity, for other substituted phosphate groups"/>
    <property type="evidence" value="ECO:0007669"/>
    <property type="project" value="TreeGrafter"/>
</dbReference>
<protein>
    <recommendedName>
        <fullName evidence="7">Bacterial sugar transferase domain-containing protein</fullName>
    </recommendedName>
</protein>
<dbReference type="AlphaFoldDB" id="A0A0F9NPR7"/>
<evidence type="ECO:0000313" key="8">
    <source>
        <dbReference type="EMBL" id="KKM90825.1"/>
    </source>
</evidence>
<dbReference type="InterPro" id="IPR003362">
    <property type="entry name" value="Bact_transf"/>
</dbReference>
<name>A0A0F9NPR7_9ZZZZ</name>
<dbReference type="PANTHER" id="PTHR30576:SF10">
    <property type="entry name" value="SLL5057 PROTEIN"/>
    <property type="match status" value="1"/>
</dbReference>
<feature type="transmembrane region" description="Helical" evidence="6">
    <location>
        <begin position="92"/>
        <end position="110"/>
    </location>
</feature>
<keyword evidence="4 6" id="KW-1133">Transmembrane helix</keyword>
<evidence type="ECO:0000256" key="4">
    <source>
        <dbReference type="ARBA" id="ARBA00022989"/>
    </source>
</evidence>
<dbReference type="Pfam" id="PF02397">
    <property type="entry name" value="Bac_transf"/>
    <property type="match status" value="1"/>
</dbReference>
<evidence type="ECO:0000256" key="5">
    <source>
        <dbReference type="ARBA" id="ARBA00023136"/>
    </source>
</evidence>
<dbReference type="InterPro" id="IPR017475">
    <property type="entry name" value="EPS_sugar_tfrase"/>
</dbReference>
<keyword evidence="5 6" id="KW-0472">Membrane</keyword>
<keyword evidence="3 6" id="KW-0812">Transmembrane</keyword>
<proteinExistence type="predicted"/>
<feature type="transmembrane region" description="Helical" evidence="6">
    <location>
        <begin position="116"/>
        <end position="135"/>
    </location>
</feature>
<dbReference type="GO" id="GO:0005886">
    <property type="term" value="C:plasma membrane"/>
    <property type="evidence" value="ECO:0007669"/>
    <property type="project" value="InterPro"/>
</dbReference>
<dbReference type="InterPro" id="IPR017472">
    <property type="entry name" value="Undecaprenyl-P_galact_Ptfrase"/>
</dbReference>
<sequence length="479" mass="55239">MIKVRGFLSLVLLVLSDISALFASFLIAYYFRIKVLPAIIPGLAKQALSLTTHLRYGFAYATLIVIFVLIFEKLYTKRLSFWDEAKHLLKGIMLSFILIMMIVFISRGYTQYSRPIIIIAGLLSLFLFPLFRLVVKNILVKIGFWKRKIIILGTNKTARLVAQGIKMNPTLGYEILGFLTEHKITNGEKILDNIKVLGKVTKVQEISKKFGVQDIVIVLPDIAQDKLRELVEICETEVGTIRVVPKIGSLFALGVEIESLGDVLSLSVARNLVKPWNLFIKRSLELICALLLFVIFLPIFFIIGLAIKTDSPGPLIFAHERLGKKKRIFRFYKFRSMFVDGDLKLNQFLKENSLAKEEWKKYRKIKQNDPRVTRVGKFIRKYSLDELPQLINVIKGDMNLVGPRPYMPREKEDIGKSYPIISRVRPGITGLWQVRGRNILPFEERLFLDEYYIRNWSLWLDTVILLKTLKVFFTREGAY</sequence>
<feature type="transmembrane region" description="Helical" evidence="6">
    <location>
        <begin position="284"/>
        <end position="307"/>
    </location>
</feature>
<evidence type="ECO:0000256" key="1">
    <source>
        <dbReference type="ARBA" id="ARBA00004141"/>
    </source>
</evidence>
<dbReference type="EMBL" id="LAZR01006621">
    <property type="protein sequence ID" value="KKM90825.1"/>
    <property type="molecule type" value="Genomic_DNA"/>
</dbReference>